<dbReference type="Gene3D" id="1.10.3720.10">
    <property type="entry name" value="MetI-like"/>
    <property type="match status" value="1"/>
</dbReference>
<dbReference type="InterPro" id="IPR000515">
    <property type="entry name" value="MetI-like"/>
</dbReference>
<dbReference type="PANTHER" id="PTHR30151:SF0">
    <property type="entry name" value="ABC TRANSPORTER PERMEASE PROTEIN MJ0413-RELATED"/>
    <property type="match status" value="1"/>
</dbReference>
<feature type="transmembrane region" description="Helical" evidence="7">
    <location>
        <begin position="21"/>
        <end position="42"/>
    </location>
</feature>
<dbReference type="GO" id="GO:0055085">
    <property type="term" value="P:transmembrane transport"/>
    <property type="evidence" value="ECO:0007669"/>
    <property type="project" value="InterPro"/>
</dbReference>
<dbReference type="Proteomes" id="UP001300604">
    <property type="component" value="Chromosome"/>
</dbReference>
<dbReference type="InterPro" id="IPR035906">
    <property type="entry name" value="MetI-like_sf"/>
</dbReference>
<organism evidence="9 10">
    <name type="scientific">Caproicibacterium argilliputei</name>
    <dbReference type="NCBI Taxonomy" id="3030016"/>
    <lineage>
        <taxon>Bacteria</taxon>
        <taxon>Bacillati</taxon>
        <taxon>Bacillota</taxon>
        <taxon>Clostridia</taxon>
        <taxon>Eubacteriales</taxon>
        <taxon>Oscillospiraceae</taxon>
        <taxon>Caproicibacterium</taxon>
    </lineage>
</organism>
<dbReference type="Pfam" id="PF00528">
    <property type="entry name" value="BPD_transp_1"/>
    <property type="match status" value="1"/>
</dbReference>
<reference evidence="10" key="3">
    <citation type="submission" date="2024-06" db="EMBL/GenBank/DDBJ databases">
        <authorList>
            <person name="Zeng C."/>
        </authorList>
    </citation>
    <scope>NUCLEOTIDE SEQUENCE [LARGE SCALE GENOMIC DNA]</scope>
    <source>
        <strain evidence="10">ZCY20-5</strain>
    </source>
</reference>
<dbReference type="AlphaFoldDB" id="A0AA97D974"/>
<keyword evidence="4 7" id="KW-0812">Transmembrane</keyword>
<feature type="transmembrane region" description="Helical" evidence="7">
    <location>
        <begin position="105"/>
        <end position="128"/>
    </location>
</feature>
<dbReference type="KEGG" id="carl:PXC00_08905"/>
<dbReference type="CDD" id="cd06261">
    <property type="entry name" value="TM_PBP2"/>
    <property type="match status" value="1"/>
</dbReference>
<accession>A0AA97D974</accession>
<dbReference type="RefSeq" id="WP_316934921.1">
    <property type="nucleotide sequence ID" value="NZ_CP135996.1"/>
</dbReference>
<feature type="transmembrane region" description="Helical" evidence="7">
    <location>
        <begin position="233"/>
        <end position="251"/>
    </location>
</feature>
<evidence type="ECO:0000256" key="5">
    <source>
        <dbReference type="ARBA" id="ARBA00022989"/>
    </source>
</evidence>
<evidence type="ECO:0000256" key="2">
    <source>
        <dbReference type="ARBA" id="ARBA00022448"/>
    </source>
</evidence>
<dbReference type="SUPFAM" id="SSF161098">
    <property type="entry name" value="MetI-like"/>
    <property type="match status" value="1"/>
</dbReference>
<comment type="similarity">
    <text evidence="7">Belongs to the binding-protein-dependent transport system permease family.</text>
</comment>
<evidence type="ECO:0000256" key="7">
    <source>
        <dbReference type="RuleBase" id="RU363032"/>
    </source>
</evidence>
<feature type="domain" description="ABC transmembrane type-1" evidence="8">
    <location>
        <begin position="71"/>
        <end position="255"/>
    </location>
</feature>
<keyword evidence="2 7" id="KW-0813">Transport</keyword>
<comment type="subcellular location">
    <subcellularLocation>
        <location evidence="1 7">Cell membrane</location>
        <topology evidence="1 7">Multi-pass membrane protein</topology>
    </subcellularLocation>
</comment>
<sequence>MMAFTTRIKSGVKPAGKHSRVLRWVLSAAFWLLVWQAAAMAVHEEILLVTPLAVARRLAQLARTETFWLTVIGSMLRILLGFLLAMALGTLLAAATSRSSICYTLFYPVISIIKATPVASFIILALVWFSSAKIPIFTSFLIAMPLFWQNVSNGIASTDRSLLEMASVYRFGRLRKLTAVYVPSVLPYFSAACSTGIGMAWKAGVAAEVLANTKLSVGGNLYDAKIYLETPDLFAWTAAIVILSVALEKGLGRLLQRRSAAGMGEAEHDSGI</sequence>
<evidence type="ECO:0000313" key="10">
    <source>
        <dbReference type="Proteomes" id="UP001300604"/>
    </source>
</evidence>
<dbReference type="PANTHER" id="PTHR30151">
    <property type="entry name" value="ALKANE SULFONATE ABC TRANSPORTER-RELATED, MEMBRANE SUBUNIT"/>
    <property type="match status" value="1"/>
</dbReference>
<reference evidence="9 10" key="1">
    <citation type="submission" date="2024-06" db="EMBL/GenBank/DDBJ databases">
        <title>Caproicibacterium argilliputei sp. nov, a novel caproic acid producing anaerobic bacterium isolated from pit mud.</title>
        <authorList>
            <person name="Xia S."/>
        </authorList>
    </citation>
    <scope>NUCLEOTIDE SEQUENCE [LARGE SCALE GENOMIC DNA]</scope>
    <source>
        <strain evidence="9 10">ZCY20-5</strain>
    </source>
</reference>
<feature type="transmembrane region" description="Helical" evidence="7">
    <location>
        <begin position="134"/>
        <end position="156"/>
    </location>
</feature>
<name>A0AA97D974_9FIRM</name>
<feature type="transmembrane region" description="Helical" evidence="7">
    <location>
        <begin position="177"/>
        <end position="201"/>
    </location>
</feature>
<dbReference type="PROSITE" id="PS50928">
    <property type="entry name" value="ABC_TM1"/>
    <property type="match status" value="1"/>
</dbReference>
<keyword evidence="5 7" id="KW-1133">Transmembrane helix</keyword>
<evidence type="ECO:0000259" key="8">
    <source>
        <dbReference type="PROSITE" id="PS50928"/>
    </source>
</evidence>
<dbReference type="GO" id="GO:0005886">
    <property type="term" value="C:plasma membrane"/>
    <property type="evidence" value="ECO:0007669"/>
    <property type="project" value="UniProtKB-SubCell"/>
</dbReference>
<evidence type="ECO:0000256" key="4">
    <source>
        <dbReference type="ARBA" id="ARBA00022692"/>
    </source>
</evidence>
<keyword evidence="6 7" id="KW-0472">Membrane</keyword>
<reference evidence="10" key="2">
    <citation type="submission" date="2024-06" db="EMBL/GenBank/DDBJ databases">
        <title>Caproicibacterium argilliputei sp. nov, a novel caproic acid producing anaerobic bacterium isolated from pit mud.</title>
        <authorList>
            <person name="Zeng C."/>
        </authorList>
    </citation>
    <scope>NUCLEOTIDE SEQUENCE [LARGE SCALE GENOMIC DNA]</scope>
    <source>
        <strain evidence="10">ZCY20-5</strain>
    </source>
</reference>
<keyword evidence="3" id="KW-1003">Cell membrane</keyword>
<feature type="transmembrane region" description="Helical" evidence="7">
    <location>
        <begin position="67"/>
        <end position="93"/>
    </location>
</feature>
<proteinExistence type="inferred from homology"/>
<evidence type="ECO:0000313" key="9">
    <source>
        <dbReference type="EMBL" id="WOC31343.1"/>
    </source>
</evidence>
<evidence type="ECO:0000256" key="1">
    <source>
        <dbReference type="ARBA" id="ARBA00004651"/>
    </source>
</evidence>
<evidence type="ECO:0000256" key="3">
    <source>
        <dbReference type="ARBA" id="ARBA00022475"/>
    </source>
</evidence>
<dbReference type="EMBL" id="CP135996">
    <property type="protein sequence ID" value="WOC31343.1"/>
    <property type="molecule type" value="Genomic_DNA"/>
</dbReference>
<keyword evidence="10" id="KW-1185">Reference proteome</keyword>
<protein>
    <submittedName>
        <fullName evidence="9">ABC transporter permease subunit</fullName>
    </submittedName>
</protein>
<evidence type="ECO:0000256" key="6">
    <source>
        <dbReference type="ARBA" id="ARBA00023136"/>
    </source>
</evidence>
<gene>
    <name evidence="9" type="ORF">PXC00_08905</name>
</gene>